<comment type="caution">
    <text evidence="10">The sequence shown here is derived from an EMBL/GenBank/DDBJ whole genome shotgun (WGS) entry which is preliminary data.</text>
</comment>
<feature type="transmembrane region" description="Helical" evidence="8">
    <location>
        <begin position="66"/>
        <end position="87"/>
    </location>
</feature>
<dbReference type="InterPro" id="IPR036259">
    <property type="entry name" value="MFS_trans_sf"/>
</dbReference>
<evidence type="ECO:0000256" key="1">
    <source>
        <dbReference type="ARBA" id="ARBA00004651"/>
    </source>
</evidence>
<dbReference type="InterPro" id="IPR020846">
    <property type="entry name" value="MFS_dom"/>
</dbReference>
<evidence type="ECO:0000313" key="10">
    <source>
        <dbReference type="EMBL" id="EAR21602.1"/>
    </source>
</evidence>
<dbReference type="InterPro" id="IPR005829">
    <property type="entry name" value="Sugar_transporter_CS"/>
</dbReference>
<evidence type="ECO:0000256" key="8">
    <source>
        <dbReference type="SAM" id="Phobius"/>
    </source>
</evidence>
<sequence>MTAFEAEAERTAEINGQEVDDSAMHRAIAGAAIGNALEWFDFGVYGYFAVTLGQVFFPSHDPTTSLLSTFAVFAVAFLARPLGSLFFGPLGDKIGRSGVLVTTILMMSAATFAVGLLPSYEAIGIWSPIGLILLRLVQGFSTGGEYGSAATFIAEYAPDKQRGILTSWLEFGTLGGYALAAILAAVLAGSLSSEAMLEWGWRVPFLMAAPMGLFGLYLRLKLEDSPAFKQAQEAGEVAQAPLREMITEHWRSLLLCIGVVVVWNVAYYTVLKYMPSYLTTRLNTSELQSLLLSLGVLLGMMALLTFIGRLSDRIGRRPVLMVACLGLLFFSYPAFALMQGGTGMEFVGLAIIGFFVVLLSGTLPATLPAIFFTRVRNGGFTISYNLSTSLFGGTAPFMITYLISLSDSNYIPAYYLMGAAAIAIIPILLIRETAGLPLAGAKALHGSRRPTLYESD</sequence>
<feature type="transmembrane region" description="Helical" evidence="8">
    <location>
        <begin position="384"/>
        <end position="404"/>
    </location>
</feature>
<evidence type="ECO:0000256" key="6">
    <source>
        <dbReference type="ARBA" id="ARBA00022989"/>
    </source>
</evidence>
<evidence type="ECO:0000313" key="11">
    <source>
        <dbReference type="Proteomes" id="UP000003374"/>
    </source>
</evidence>
<dbReference type="GO" id="GO:0005886">
    <property type="term" value="C:plasma membrane"/>
    <property type="evidence" value="ECO:0007669"/>
    <property type="project" value="UniProtKB-SubCell"/>
</dbReference>
<evidence type="ECO:0000256" key="5">
    <source>
        <dbReference type="ARBA" id="ARBA00022847"/>
    </source>
</evidence>
<evidence type="ECO:0000256" key="2">
    <source>
        <dbReference type="ARBA" id="ARBA00022448"/>
    </source>
</evidence>
<accession>A4BRN1</accession>
<dbReference type="RefSeq" id="WP_004999466.1">
    <property type="nucleotide sequence ID" value="NZ_CH672427.1"/>
</dbReference>
<evidence type="ECO:0000256" key="3">
    <source>
        <dbReference type="ARBA" id="ARBA00022475"/>
    </source>
</evidence>
<organism evidence="10 11">
    <name type="scientific">Nitrococcus mobilis Nb-231</name>
    <dbReference type="NCBI Taxonomy" id="314278"/>
    <lineage>
        <taxon>Bacteria</taxon>
        <taxon>Pseudomonadati</taxon>
        <taxon>Pseudomonadota</taxon>
        <taxon>Gammaproteobacteria</taxon>
        <taxon>Chromatiales</taxon>
        <taxon>Ectothiorhodospiraceae</taxon>
        <taxon>Nitrococcus</taxon>
    </lineage>
</organism>
<keyword evidence="5" id="KW-0769">Symport</keyword>
<dbReference type="AlphaFoldDB" id="A4BRN1"/>
<feature type="domain" description="Major facilitator superfamily (MFS) profile" evidence="9">
    <location>
        <begin position="27"/>
        <end position="435"/>
    </location>
</feature>
<evidence type="ECO:0000256" key="4">
    <source>
        <dbReference type="ARBA" id="ARBA00022692"/>
    </source>
</evidence>
<feature type="transmembrane region" description="Helical" evidence="8">
    <location>
        <begin position="99"/>
        <end position="117"/>
    </location>
</feature>
<feature type="transmembrane region" description="Helical" evidence="8">
    <location>
        <begin position="410"/>
        <end position="430"/>
    </location>
</feature>
<keyword evidence="2" id="KW-0813">Transport</keyword>
<reference evidence="10 11" key="1">
    <citation type="submission" date="2006-02" db="EMBL/GenBank/DDBJ databases">
        <authorList>
            <person name="Waterbury J."/>
            <person name="Ferriera S."/>
            <person name="Johnson J."/>
            <person name="Kravitz S."/>
            <person name="Halpern A."/>
            <person name="Remington K."/>
            <person name="Beeson K."/>
            <person name="Tran B."/>
            <person name="Rogers Y.-H."/>
            <person name="Friedman R."/>
            <person name="Venter J.C."/>
        </authorList>
    </citation>
    <scope>NUCLEOTIDE SEQUENCE [LARGE SCALE GENOMIC DNA]</scope>
    <source>
        <strain evidence="10 11">Nb-231</strain>
    </source>
</reference>
<dbReference type="PANTHER" id="PTHR43528:SF1">
    <property type="entry name" value="ALPHA-KETOGLUTARATE PERMEASE"/>
    <property type="match status" value="1"/>
</dbReference>
<dbReference type="EMBL" id="AAOF01000007">
    <property type="protein sequence ID" value="EAR21602.1"/>
    <property type="molecule type" value="Genomic_DNA"/>
</dbReference>
<dbReference type="Pfam" id="PF00083">
    <property type="entry name" value="Sugar_tr"/>
    <property type="match status" value="1"/>
</dbReference>
<feature type="transmembrane region" description="Helical" evidence="8">
    <location>
        <begin position="164"/>
        <end position="187"/>
    </location>
</feature>
<feature type="transmembrane region" description="Helical" evidence="8">
    <location>
        <begin position="319"/>
        <end position="340"/>
    </location>
</feature>
<dbReference type="PROSITE" id="PS00217">
    <property type="entry name" value="SUGAR_TRANSPORT_2"/>
    <property type="match status" value="1"/>
</dbReference>
<keyword evidence="3" id="KW-1003">Cell membrane</keyword>
<protein>
    <submittedName>
        <fullName evidence="10">Major facilitator superfamily MFS_1</fullName>
    </submittedName>
</protein>
<comment type="subcellular location">
    <subcellularLocation>
        <location evidence="1">Cell membrane</location>
        <topology evidence="1">Multi-pass membrane protein</topology>
    </subcellularLocation>
</comment>
<dbReference type="HOGENOM" id="CLU_001265_39_0_6"/>
<feature type="transmembrane region" description="Helical" evidence="8">
    <location>
        <begin position="252"/>
        <end position="270"/>
    </location>
</feature>
<dbReference type="SUPFAM" id="SSF103473">
    <property type="entry name" value="MFS general substrate transporter"/>
    <property type="match status" value="1"/>
</dbReference>
<name>A4BRN1_9GAMM</name>
<gene>
    <name evidence="10" type="ORF">NB231_02508</name>
</gene>
<keyword evidence="7 8" id="KW-0472">Membrane</keyword>
<dbReference type="PROSITE" id="PS00216">
    <property type="entry name" value="SUGAR_TRANSPORT_1"/>
    <property type="match status" value="1"/>
</dbReference>
<feature type="transmembrane region" description="Helical" evidence="8">
    <location>
        <begin position="199"/>
        <end position="220"/>
    </location>
</feature>
<dbReference type="eggNOG" id="COG0477">
    <property type="taxonomic scope" value="Bacteria"/>
</dbReference>
<evidence type="ECO:0000256" key="7">
    <source>
        <dbReference type="ARBA" id="ARBA00023136"/>
    </source>
</evidence>
<dbReference type="STRING" id="314278.NB231_02508"/>
<dbReference type="FunFam" id="1.20.1250.20:FF:000001">
    <property type="entry name" value="Dicarboxylate MFS transporter"/>
    <property type="match status" value="1"/>
</dbReference>
<dbReference type="InterPro" id="IPR005828">
    <property type="entry name" value="MFS_sugar_transport-like"/>
</dbReference>
<dbReference type="PANTHER" id="PTHR43528">
    <property type="entry name" value="ALPHA-KETOGLUTARATE PERMEASE"/>
    <property type="match status" value="1"/>
</dbReference>
<dbReference type="PROSITE" id="PS50850">
    <property type="entry name" value="MFS"/>
    <property type="match status" value="1"/>
</dbReference>
<dbReference type="Proteomes" id="UP000003374">
    <property type="component" value="Unassembled WGS sequence"/>
</dbReference>
<feature type="transmembrane region" description="Helical" evidence="8">
    <location>
        <begin position="123"/>
        <end position="143"/>
    </location>
</feature>
<feature type="transmembrane region" description="Helical" evidence="8">
    <location>
        <begin position="346"/>
        <end position="372"/>
    </location>
</feature>
<evidence type="ECO:0000259" key="9">
    <source>
        <dbReference type="PROSITE" id="PS50850"/>
    </source>
</evidence>
<dbReference type="GO" id="GO:0015293">
    <property type="term" value="F:symporter activity"/>
    <property type="evidence" value="ECO:0007669"/>
    <property type="project" value="UniProtKB-KW"/>
</dbReference>
<dbReference type="Gene3D" id="1.20.1250.20">
    <property type="entry name" value="MFS general substrate transporter like domains"/>
    <property type="match status" value="2"/>
</dbReference>
<keyword evidence="4 8" id="KW-0812">Transmembrane</keyword>
<proteinExistence type="predicted"/>
<dbReference type="InterPro" id="IPR051084">
    <property type="entry name" value="H+-coupled_symporters"/>
</dbReference>
<feature type="transmembrane region" description="Helical" evidence="8">
    <location>
        <begin position="290"/>
        <end position="307"/>
    </location>
</feature>
<keyword evidence="6 8" id="KW-1133">Transmembrane helix</keyword>
<keyword evidence="11" id="KW-1185">Reference proteome</keyword>